<protein>
    <submittedName>
        <fullName evidence="2">Uncharacterized protein</fullName>
    </submittedName>
</protein>
<sequence length="227" mass="23590">MSITAFTAYKDTSGKLHTSLESVQTAERRAMYADLLKAGTSANPQLARLDPTLVVDFCMALGKSIGDVANDRLTPIGANVTVSNKTAAETMQPVVAAAQKLTPATPARKLNPESVSTEEKGGRFENAPRFPSGGIVGDRAVAKSPALGLPYGRDNLADMGGDGPVVGRAAGDGVDGDVYAAVVRELGTEFPGNEKPHRTDFGRHPLDPSPVDEGALRVAAGVADRGH</sequence>
<name>A0A2W5S7W4_CERSP</name>
<gene>
    <name evidence="2" type="ORF">DI533_20100</name>
</gene>
<evidence type="ECO:0000313" key="2">
    <source>
        <dbReference type="EMBL" id="PZQ95155.1"/>
    </source>
</evidence>
<proteinExistence type="predicted"/>
<feature type="compositionally biased region" description="Basic and acidic residues" evidence="1">
    <location>
        <begin position="192"/>
        <end position="206"/>
    </location>
</feature>
<feature type="region of interest" description="Disordered" evidence="1">
    <location>
        <begin position="107"/>
        <end position="131"/>
    </location>
</feature>
<dbReference type="AlphaFoldDB" id="A0A2W5S7W4"/>
<feature type="region of interest" description="Disordered" evidence="1">
    <location>
        <begin position="189"/>
        <end position="214"/>
    </location>
</feature>
<reference evidence="2 3" key="1">
    <citation type="submission" date="2017-08" db="EMBL/GenBank/DDBJ databases">
        <title>Infants hospitalized years apart are colonized by the same room-sourced microbial strains.</title>
        <authorList>
            <person name="Brooks B."/>
            <person name="Olm M.R."/>
            <person name="Firek B.A."/>
            <person name="Baker R."/>
            <person name="Thomas B.C."/>
            <person name="Morowitz M.J."/>
            <person name="Banfield J.F."/>
        </authorList>
    </citation>
    <scope>NUCLEOTIDE SEQUENCE [LARGE SCALE GENOMIC DNA]</scope>
    <source>
        <strain evidence="2">S2_003_000_R2_11</strain>
    </source>
</reference>
<organism evidence="2 3">
    <name type="scientific">Cereibacter sphaeroides</name>
    <name type="common">Rhodobacter sphaeroides</name>
    <dbReference type="NCBI Taxonomy" id="1063"/>
    <lineage>
        <taxon>Bacteria</taxon>
        <taxon>Pseudomonadati</taxon>
        <taxon>Pseudomonadota</taxon>
        <taxon>Alphaproteobacteria</taxon>
        <taxon>Rhodobacterales</taxon>
        <taxon>Paracoccaceae</taxon>
        <taxon>Cereibacter</taxon>
    </lineage>
</organism>
<evidence type="ECO:0000313" key="3">
    <source>
        <dbReference type="Proteomes" id="UP000248975"/>
    </source>
</evidence>
<evidence type="ECO:0000256" key="1">
    <source>
        <dbReference type="SAM" id="MobiDB-lite"/>
    </source>
</evidence>
<dbReference type="Proteomes" id="UP000248975">
    <property type="component" value="Unassembled WGS sequence"/>
</dbReference>
<dbReference type="EMBL" id="QFQS01000009">
    <property type="protein sequence ID" value="PZQ95155.1"/>
    <property type="molecule type" value="Genomic_DNA"/>
</dbReference>
<comment type="caution">
    <text evidence="2">The sequence shown here is derived from an EMBL/GenBank/DDBJ whole genome shotgun (WGS) entry which is preliminary data.</text>
</comment>
<accession>A0A2W5S7W4</accession>